<keyword evidence="2" id="KW-0560">Oxidoreductase</keyword>
<feature type="domain" description="Ketoreductase" evidence="4">
    <location>
        <begin position="93"/>
        <end position="250"/>
    </location>
</feature>
<dbReference type="InterPro" id="IPR057326">
    <property type="entry name" value="KR_dom"/>
</dbReference>
<evidence type="ECO:0000256" key="3">
    <source>
        <dbReference type="SAM" id="MobiDB-lite"/>
    </source>
</evidence>
<keyword evidence="6" id="KW-1185">Reference proteome</keyword>
<dbReference type="Pfam" id="PF00106">
    <property type="entry name" value="adh_short"/>
    <property type="match status" value="1"/>
</dbReference>
<comment type="similarity">
    <text evidence="1">Belongs to the short-chain dehydrogenases/reductases (SDR) family.</text>
</comment>
<evidence type="ECO:0000256" key="1">
    <source>
        <dbReference type="ARBA" id="ARBA00006484"/>
    </source>
</evidence>
<dbReference type="CDD" id="cd05233">
    <property type="entry name" value="SDR_c"/>
    <property type="match status" value="1"/>
</dbReference>
<evidence type="ECO:0000313" key="6">
    <source>
        <dbReference type="Proteomes" id="UP000324351"/>
    </source>
</evidence>
<dbReference type="SMART" id="SM00822">
    <property type="entry name" value="PKS_KR"/>
    <property type="match status" value="1"/>
</dbReference>
<dbReference type="PRINTS" id="PR00081">
    <property type="entry name" value="GDHRDH"/>
</dbReference>
<dbReference type="SUPFAM" id="SSF51735">
    <property type="entry name" value="NAD(P)-binding Rossmann-fold domains"/>
    <property type="match status" value="1"/>
</dbReference>
<dbReference type="PANTHER" id="PTHR44196:SF1">
    <property type="entry name" value="DEHYDROGENASE_REDUCTASE SDR FAMILY MEMBER 7B"/>
    <property type="match status" value="1"/>
</dbReference>
<reference evidence="5 6" key="1">
    <citation type="submission" date="2019-09" db="EMBL/GenBank/DDBJ databases">
        <title>Nocardioides panacisoli sp. nov., isolated from the soil of a ginseng field.</title>
        <authorList>
            <person name="Cho C."/>
        </authorList>
    </citation>
    <scope>NUCLEOTIDE SEQUENCE [LARGE SCALE GENOMIC DNA]</scope>
    <source>
        <strain evidence="5 6">BN140041</strain>
    </source>
</reference>
<dbReference type="InterPro" id="IPR002347">
    <property type="entry name" value="SDR_fam"/>
</dbReference>
<dbReference type="InterPro" id="IPR036291">
    <property type="entry name" value="NAD(P)-bd_dom_sf"/>
</dbReference>
<dbReference type="EMBL" id="VUJW01000003">
    <property type="protein sequence ID" value="KAA1427542.1"/>
    <property type="molecule type" value="Genomic_DNA"/>
</dbReference>
<dbReference type="Proteomes" id="UP000324351">
    <property type="component" value="Unassembled WGS sequence"/>
</dbReference>
<protein>
    <submittedName>
        <fullName evidence="5">SDR family oxidoreductase</fullName>
    </submittedName>
</protein>
<dbReference type="AlphaFoldDB" id="A0A5B1M3Q0"/>
<organism evidence="5 6">
    <name type="scientific">Nocardioides antri</name>
    <dbReference type="NCBI Taxonomy" id="2607659"/>
    <lineage>
        <taxon>Bacteria</taxon>
        <taxon>Bacillati</taxon>
        <taxon>Actinomycetota</taxon>
        <taxon>Actinomycetes</taxon>
        <taxon>Propionibacteriales</taxon>
        <taxon>Nocardioidaceae</taxon>
        <taxon>Nocardioides</taxon>
    </lineage>
</organism>
<name>A0A5B1M3Q0_9ACTN</name>
<sequence>MQLGAGRGPVGVDVAHPGGTDDEERVEPAVAEHLPDLVGAGVDGTSVGAHRRLLARGGVGPRGYPCPVLTYRRYRALGDRTLGTAGSVISSGDVVLVTGASGGIGREIVRPVAARGAAVVLVARGEQRLREVESVAQDAGARSTYVLPADVGDQAAVTAVVEETLERYGRIDAVVNAAGVFACGPVARVPAEVFDAVVRINLLGSANVARATLPVLARQERGSLLLFGSLLGHVTAQYLAPYAVSKWGVRALARTLEAEYADTAVRIGYVAPSGVDTPIYRRAANYVGHPLRPPPPLVPPSFVARDVVDFLDGRRRVRLAKPVPRLFHRAARAGFALLPSPAYDAVAGTMVTRAGMDRERSADPDPGAVFEPVS</sequence>
<dbReference type="GO" id="GO:0016491">
    <property type="term" value="F:oxidoreductase activity"/>
    <property type="evidence" value="ECO:0007669"/>
    <property type="project" value="UniProtKB-KW"/>
</dbReference>
<evidence type="ECO:0000256" key="2">
    <source>
        <dbReference type="ARBA" id="ARBA00023002"/>
    </source>
</evidence>
<dbReference type="Gene3D" id="3.40.50.720">
    <property type="entry name" value="NAD(P)-binding Rossmann-like Domain"/>
    <property type="match status" value="1"/>
</dbReference>
<dbReference type="GO" id="GO:0016020">
    <property type="term" value="C:membrane"/>
    <property type="evidence" value="ECO:0007669"/>
    <property type="project" value="TreeGrafter"/>
</dbReference>
<feature type="region of interest" description="Disordered" evidence="3">
    <location>
        <begin position="1"/>
        <end position="23"/>
    </location>
</feature>
<proteinExistence type="inferred from homology"/>
<gene>
    <name evidence="5" type="ORF">F0U47_08770</name>
</gene>
<dbReference type="PANTHER" id="PTHR44196">
    <property type="entry name" value="DEHYDROGENASE/REDUCTASE SDR FAMILY MEMBER 7B"/>
    <property type="match status" value="1"/>
</dbReference>
<evidence type="ECO:0000259" key="4">
    <source>
        <dbReference type="SMART" id="SM00822"/>
    </source>
</evidence>
<evidence type="ECO:0000313" key="5">
    <source>
        <dbReference type="EMBL" id="KAA1427542.1"/>
    </source>
</evidence>
<comment type="caution">
    <text evidence="5">The sequence shown here is derived from an EMBL/GenBank/DDBJ whole genome shotgun (WGS) entry which is preliminary data.</text>
</comment>
<accession>A0A5B1M3Q0</accession>
<reference evidence="5 6" key="2">
    <citation type="submission" date="2019-09" db="EMBL/GenBank/DDBJ databases">
        <authorList>
            <person name="Jin C."/>
        </authorList>
    </citation>
    <scope>NUCLEOTIDE SEQUENCE [LARGE SCALE GENOMIC DNA]</scope>
    <source>
        <strain evidence="5 6">BN140041</strain>
    </source>
</reference>